<evidence type="ECO:0000313" key="3">
    <source>
        <dbReference type="Proteomes" id="UP000051952"/>
    </source>
</evidence>
<evidence type="ECO:0000256" key="1">
    <source>
        <dbReference type="SAM" id="MobiDB-lite"/>
    </source>
</evidence>
<keyword evidence="3" id="KW-1185">Reference proteome</keyword>
<reference evidence="3" key="1">
    <citation type="submission" date="2015-09" db="EMBL/GenBank/DDBJ databases">
        <authorList>
            <consortium name="Pathogen Informatics"/>
        </authorList>
    </citation>
    <scope>NUCLEOTIDE SEQUENCE [LARGE SCALE GENOMIC DNA]</scope>
    <source>
        <strain evidence="3">Lake Konstanz</strain>
    </source>
</reference>
<sequence>MVCVKLLVVDVDTLLAMDGDILKKIKKKYPNIAQLFHFRKSHHVHFVGPATTQLEIVDASNDVYIAGGEPFAFTAEQATLFVSFVLHVTADRLEHFLNEAEIFGANERFARDDRERPGWRLSGPMYGVCAATSERRRELMNQCITKINEAYSTTFALMAEAFRVYVGTPFFSETAQTITQAAWGGDTWSASHMTTTTATIAHHHPLHTTTPRPVTLLPQQHQQPSSHLYATGLPQHPPPSHPSPLWYPTPHDNTNNDKEFPTTVHPTTVAAHPSAPVVAAVVNGVNWSSSSASVVVVAPAQQQMMISNTCLHPPAATALAQQVDASSSLSLYQTVDPVVALVSPAVV</sequence>
<protein>
    <submittedName>
        <fullName evidence="2">Uncharacterized protein</fullName>
    </submittedName>
</protein>
<dbReference type="AlphaFoldDB" id="A0A0S4J3K0"/>
<gene>
    <name evidence="2" type="ORF">BSAL_91280</name>
</gene>
<dbReference type="EMBL" id="CYKH01001223">
    <property type="protein sequence ID" value="CUG85986.1"/>
    <property type="molecule type" value="Genomic_DNA"/>
</dbReference>
<dbReference type="VEuPathDB" id="TriTrypDB:BSAL_91280"/>
<name>A0A0S4J3K0_BODSA</name>
<dbReference type="Proteomes" id="UP000051952">
    <property type="component" value="Unassembled WGS sequence"/>
</dbReference>
<accession>A0A0S4J3K0</accession>
<organism evidence="2 3">
    <name type="scientific">Bodo saltans</name>
    <name type="common">Flagellated protozoan</name>
    <dbReference type="NCBI Taxonomy" id="75058"/>
    <lineage>
        <taxon>Eukaryota</taxon>
        <taxon>Discoba</taxon>
        <taxon>Euglenozoa</taxon>
        <taxon>Kinetoplastea</taxon>
        <taxon>Metakinetoplastina</taxon>
        <taxon>Eubodonida</taxon>
        <taxon>Bodonidae</taxon>
        <taxon>Bodo</taxon>
    </lineage>
</organism>
<evidence type="ECO:0000313" key="2">
    <source>
        <dbReference type="EMBL" id="CUG85986.1"/>
    </source>
</evidence>
<feature type="non-terminal residue" evidence="2">
    <location>
        <position position="347"/>
    </location>
</feature>
<feature type="region of interest" description="Disordered" evidence="1">
    <location>
        <begin position="221"/>
        <end position="241"/>
    </location>
</feature>
<proteinExistence type="predicted"/>